<protein>
    <submittedName>
        <fullName evidence="1">HAD family hydrolase</fullName>
    </submittedName>
</protein>
<sequence length="290" mass="32328">MKLIAIDLDGTLLSHNMEITEESLEAIREAQNQGNIVMICSGRAPEDIQQILDKYDLSIPLAGSNGSVVHAHGRVLQSVSMDRNDVIETAERLDAERFPYRIYTNEGIYVPADWSERVELAMQQEQIKVEGLSDEIYKKITEQPQKSSLLNFFDHYSELFTREELTIQKFFVLTLNASSKTALGNSLEEISTIGITSSSPLNIEVMDQYGNKGSALKRMAEHFNIPLHNTVAIGDNFNDLPMMEVAGLSVAMGNAEPEVKELCDVVTHTNGENGVAHAINNYLLNIWAKQ</sequence>
<dbReference type="InterPro" id="IPR023214">
    <property type="entry name" value="HAD_sf"/>
</dbReference>
<dbReference type="GO" id="GO:0016791">
    <property type="term" value="F:phosphatase activity"/>
    <property type="evidence" value="ECO:0007669"/>
    <property type="project" value="TreeGrafter"/>
</dbReference>
<evidence type="ECO:0000313" key="1">
    <source>
        <dbReference type="EMBL" id="ALS74923.1"/>
    </source>
</evidence>
<dbReference type="PANTHER" id="PTHR10000:SF55">
    <property type="entry name" value="5-AMINO-6-(5-PHOSPHO-D-RIBITYLAMINO)URACIL PHOSPHATASE YCSE"/>
    <property type="match status" value="1"/>
</dbReference>
<dbReference type="KEGG" id="prt:AUC31_06645"/>
<dbReference type="SFLD" id="SFLDG01140">
    <property type="entry name" value="C2.B:_Phosphomannomutase_and_P"/>
    <property type="match status" value="1"/>
</dbReference>
<organism evidence="1 2">
    <name type="scientific">Planococcus rifietoensis</name>
    <dbReference type="NCBI Taxonomy" id="200991"/>
    <lineage>
        <taxon>Bacteria</taxon>
        <taxon>Bacillati</taxon>
        <taxon>Bacillota</taxon>
        <taxon>Bacilli</taxon>
        <taxon>Bacillales</taxon>
        <taxon>Caryophanaceae</taxon>
        <taxon>Planococcus</taxon>
    </lineage>
</organism>
<dbReference type="AlphaFoldDB" id="A0A0U2Z4X8"/>
<dbReference type="InterPro" id="IPR000150">
    <property type="entry name" value="Cof"/>
</dbReference>
<dbReference type="SUPFAM" id="SSF56784">
    <property type="entry name" value="HAD-like"/>
    <property type="match status" value="1"/>
</dbReference>
<dbReference type="NCBIfam" id="TIGR00099">
    <property type="entry name" value="Cof-subfamily"/>
    <property type="match status" value="1"/>
</dbReference>
<dbReference type="GO" id="GO:0005829">
    <property type="term" value="C:cytosol"/>
    <property type="evidence" value="ECO:0007669"/>
    <property type="project" value="TreeGrafter"/>
</dbReference>
<dbReference type="InterPro" id="IPR006379">
    <property type="entry name" value="HAD-SF_hydro_IIB"/>
</dbReference>
<dbReference type="RefSeq" id="WP_058381630.1">
    <property type="nucleotide sequence ID" value="NZ_CP013659.2"/>
</dbReference>
<dbReference type="SFLD" id="SFLDG01144">
    <property type="entry name" value="C2.B.4:_PGP_Like"/>
    <property type="match status" value="1"/>
</dbReference>
<dbReference type="GO" id="GO:0000287">
    <property type="term" value="F:magnesium ion binding"/>
    <property type="evidence" value="ECO:0007669"/>
    <property type="project" value="TreeGrafter"/>
</dbReference>
<dbReference type="PROSITE" id="PS01229">
    <property type="entry name" value="COF_2"/>
    <property type="match status" value="1"/>
</dbReference>
<dbReference type="InterPro" id="IPR036412">
    <property type="entry name" value="HAD-like_sf"/>
</dbReference>
<reference evidence="1" key="1">
    <citation type="submission" date="2016-01" db="EMBL/GenBank/DDBJ databases">
        <title>Complete genome of Planococcus rifietoensis type strain M8.</title>
        <authorList>
            <person name="See-Too W.S."/>
        </authorList>
    </citation>
    <scope>NUCLEOTIDE SEQUENCE [LARGE SCALE GENOMIC DNA]</scope>
    <source>
        <strain evidence="1">M8</strain>
    </source>
</reference>
<name>A0A0U2Z4X8_9BACL</name>
<dbReference type="EMBL" id="CP013659">
    <property type="protein sequence ID" value="ALS74923.1"/>
    <property type="molecule type" value="Genomic_DNA"/>
</dbReference>
<dbReference type="PROSITE" id="PS01228">
    <property type="entry name" value="COF_1"/>
    <property type="match status" value="1"/>
</dbReference>
<dbReference type="OrthoDB" id="9810101at2"/>
<dbReference type="NCBIfam" id="TIGR01484">
    <property type="entry name" value="HAD-SF-IIB"/>
    <property type="match status" value="1"/>
</dbReference>
<keyword evidence="1" id="KW-0378">Hydrolase</keyword>
<dbReference type="PANTHER" id="PTHR10000">
    <property type="entry name" value="PHOSPHOSERINE PHOSPHATASE"/>
    <property type="match status" value="1"/>
</dbReference>
<dbReference type="SFLD" id="SFLDS00003">
    <property type="entry name" value="Haloacid_Dehalogenase"/>
    <property type="match status" value="1"/>
</dbReference>
<evidence type="ECO:0000313" key="2">
    <source>
        <dbReference type="Proteomes" id="UP000067683"/>
    </source>
</evidence>
<accession>A0A0U2Z4X8</accession>
<gene>
    <name evidence="1" type="ORF">AUC31_06645</name>
</gene>
<keyword evidence="2" id="KW-1185">Reference proteome</keyword>
<dbReference type="CDD" id="cd07516">
    <property type="entry name" value="HAD_Pase"/>
    <property type="match status" value="1"/>
</dbReference>
<dbReference type="Pfam" id="PF08282">
    <property type="entry name" value="Hydrolase_3"/>
    <property type="match status" value="1"/>
</dbReference>
<proteinExistence type="predicted"/>
<dbReference type="Gene3D" id="3.30.1240.10">
    <property type="match status" value="1"/>
</dbReference>
<dbReference type="Gene3D" id="3.40.50.1000">
    <property type="entry name" value="HAD superfamily/HAD-like"/>
    <property type="match status" value="1"/>
</dbReference>
<dbReference type="STRING" id="200991.AUC31_06645"/>
<dbReference type="Proteomes" id="UP000067683">
    <property type="component" value="Chromosome"/>
</dbReference>